<dbReference type="AlphaFoldDB" id="A0A8R2B790"/>
<dbReference type="PANTHER" id="PTHR43176">
    <property type="entry name" value="3-HYDROXYISOBUTYRYL-COA HYDROLASE-RELATED"/>
    <property type="match status" value="1"/>
</dbReference>
<keyword evidence="14" id="KW-1185">Reference proteome</keyword>
<comment type="catalytic activity">
    <reaction evidence="1">
        <text>3-hydroxy-2-methylpropanoyl-CoA + H2O = 3-hydroxy-2-methylpropanoate + CoA + H(+)</text>
        <dbReference type="Rhea" id="RHEA:20888"/>
        <dbReference type="ChEBI" id="CHEBI:11805"/>
        <dbReference type="ChEBI" id="CHEBI:15377"/>
        <dbReference type="ChEBI" id="CHEBI:15378"/>
        <dbReference type="ChEBI" id="CHEBI:57287"/>
        <dbReference type="ChEBI" id="CHEBI:57340"/>
        <dbReference type="EC" id="3.1.2.4"/>
    </reaction>
</comment>
<keyword evidence="9" id="KW-0496">Mitochondrion</keyword>
<gene>
    <name evidence="13" type="primary">100165582</name>
</gene>
<dbReference type="InterPro" id="IPR029045">
    <property type="entry name" value="ClpP/crotonase-like_dom_sf"/>
</dbReference>
<dbReference type="InterPro" id="IPR045004">
    <property type="entry name" value="ECH_dom"/>
</dbReference>
<keyword evidence="8" id="KW-0378">Hydrolase</keyword>
<evidence type="ECO:0000313" key="14">
    <source>
        <dbReference type="Proteomes" id="UP000007819"/>
    </source>
</evidence>
<evidence type="ECO:0000256" key="9">
    <source>
        <dbReference type="ARBA" id="ARBA00023128"/>
    </source>
</evidence>
<dbReference type="FunFam" id="3.90.226.10:FF:000026">
    <property type="entry name" value="3-hydroxyisobutyryl-CoA hydrolase, mitochondrial"/>
    <property type="match status" value="1"/>
</dbReference>
<evidence type="ECO:0000256" key="3">
    <source>
        <dbReference type="ARBA" id="ARBA00005109"/>
    </source>
</evidence>
<dbReference type="SUPFAM" id="SSF52096">
    <property type="entry name" value="ClpP/crotonase"/>
    <property type="match status" value="1"/>
</dbReference>
<feature type="domain" description="Enoyl-CoA hydratase/isomerase" evidence="12">
    <location>
        <begin position="59"/>
        <end position="385"/>
    </location>
</feature>
<evidence type="ECO:0000259" key="12">
    <source>
        <dbReference type="Pfam" id="PF16113"/>
    </source>
</evidence>
<evidence type="ECO:0000256" key="11">
    <source>
        <dbReference type="ARBA" id="ARBA00031181"/>
    </source>
</evidence>
<dbReference type="GO" id="GO:0005739">
    <property type="term" value="C:mitochondrion"/>
    <property type="evidence" value="ECO:0007669"/>
    <property type="project" value="UniProtKB-SubCell"/>
</dbReference>
<evidence type="ECO:0000256" key="10">
    <source>
        <dbReference type="ARBA" id="ARBA00024871"/>
    </source>
</evidence>
<dbReference type="OrthoDB" id="1737613at2759"/>
<proteinExistence type="inferred from homology"/>
<evidence type="ECO:0000256" key="2">
    <source>
        <dbReference type="ARBA" id="ARBA00004173"/>
    </source>
</evidence>
<dbReference type="Gene3D" id="3.90.226.10">
    <property type="entry name" value="2-enoyl-CoA Hydratase, Chain A, domain 1"/>
    <property type="match status" value="1"/>
</dbReference>
<dbReference type="Proteomes" id="UP000007819">
    <property type="component" value="Chromosome A1"/>
</dbReference>
<protein>
    <recommendedName>
        <fullName evidence="6">3-hydroxyisobutyryl-CoA hydrolase, mitochondrial</fullName>
        <ecNumber evidence="5">3.1.2.4</ecNumber>
    </recommendedName>
    <alternativeName>
        <fullName evidence="11">3-hydroxyisobutyryl-coenzyme A hydrolase</fullName>
    </alternativeName>
</protein>
<evidence type="ECO:0000256" key="7">
    <source>
        <dbReference type="ARBA" id="ARBA00022456"/>
    </source>
</evidence>
<dbReference type="GO" id="GO:0003860">
    <property type="term" value="F:3-hydroxyisobutyryl-CoA hydrolase activity"/>
    <property type="evidence" value="ECO:0007669"/>
    <property type="project" value="UniProtKB-EC"/>
</dbReference>
<evidence type="ECO:0000256" key="6">
    <source>
        <dbReference type="ARBA" id="ARBA00016714"/>
    </source>
</evidence>
<evidence type="ECO:0000256" key="1">
    <source>
        <dbReference type="ARBA" id="ARBA00001709"/>
    </source>
</evidence>
<evidence type="ECO:0000256" key="4">
    <source>
        <dbReference type="ARBA" id="ARBA00005254"/>
    </source>
</evidence>
<sequence length="397" mass="43832">MFGPYHLHSSLSRCGMMWDNFKPMICSTRLGFSTRLLGYRRNLSTACMDDVLFEVKNDVGIVTLNRPKALNALNTSMVVKIKPKLKEYESLVRMVIIQGAGGKAFCAGGDVKSITENGPGAKSLELGTNFFQHEYSVDSMIGKSKIPYVSLIDGITMGGGVGISVHGKYRVATERTLFAMPETAIGLFCDVGGSHFLSRMDKHLGVMLGLTGCRLKGSDVAKAGIATHYVHSSKIDGLRAKLIEDVRDPGTVLAENTDDLDAVEFTMAPFVEKIDSIFSHERVEAIVDALRTDGSEWALGILKTLSEVSPTGLKITRKEILKGKNLSLDECLLMEHRLAYRSTEAKYSTDFYEGVRALLIDKDRNPKWCPASLEEVKDEIIDKYFEPLSNDKELQLS</sequence>
<dbReference type="EnsemblMetazoa" id="XM_008186489.2">
    <property type="protein sequence ID" value="XP_008184711.2"/>
    <property type="gene ID" value="LOC100165582"/>
</dbReference>
<evidence type="ECO:0000313" key="13">
    <source>
        <dbReference type="EnsemblMetazoa" id="XP_008184711.2"/>
    </source>
</evidence>
<reference evidence="14" key="1">
    <citation type="submission" date="2010-06" db="EMBL/GenBank/DDBJ databases">
        <authorList>
            <person name="Jiang H."/>
            <person name="Abraham K."/>
            <person name="Ali S."/>
            <person name="Alsbrooks S.L."/>
            <person name="Anim B.N."/>
            <person name="Anosike U.S."/>
            <person name="Attaway T."/>
            <person name="Bandaranaike D.P."/>
            <person name="Battles P.K."/>
            <person name="Bell S.N."/>
            <person name="Bell A.V."/>
            <person name="Beltran B."/>
            <person name="Bickham C."/>
            <person name="Bustamante Y."/>
            <person name="Caleb T."/>
            <person name="Canada A."/>
            <person name="Cardenas V."/>
            <person name="Carter K."/>
            <person name="Chacko J."/>
            <person name="Chandrabose M.N."/>
            <person name="Chavez D."/>
            <person name="Chavez A."/>
            <person name="Chen L."/>
            <person name="Chu H.-S."/>
            <person name="Claassen K.J."/>
            <person name="Cockrell R."/>
            <person name="Collins M."/>
            <person name="Cooper J.A."/>
            <person name="Cree A."/>
            <person name="Curry S.M."/>
            <person name="Da Y."/>
            <person name="Dao M.D."/>
            <person name="Das B."/>
            <person name="Davila M.-L."/>
            <person name="Davy-Carroll L."/>
            <person name="Denson S."/>
            <person name="Dinh H."/>
            <person name="Ebong V.E."/>
            <person name="Edwards J.R."/>
            <person name="Egan A."/>
            <person name="El-Daye J."/>
            <person name="Escobedo L."/>
            <person name="Fernandez S."/>
            <person name="Fernando P.R."/>
            <person name="Flagg N."/>
            <person name="Forbes L.D."/>
            <person name="Fowler R.G."/>
            <person name="Fu Q."/>
            <person name="Gabisi R.A."/>
            <person name="Ganer J."/>
            <person name="Garbino Pronczuk A."/>
            <person name="Garcia R.M."/>
            <person name="Garner T."/>
            <person name="Garrett T.E."/>
            <person name="Gonzalez D.A."/>
            <person name="Hamid H."/>
            <person name="Hawkins E.S."/>
            <person name="Hirani K."/>
            <person name="Hogues M.E."/>
            <person name="Hollins B."/>
            <person name="Hsiao C.-H."/>
            <person name="Jabil R."/>
            <person name="James M.L."/>
            <person name="Jhangiani S.N."/>
            <person name="Johnson B."/>
            <person name="Johnson Q."/>
            <person name="Joshi V."/>
            <person name="Kalu J.B."/>
            <person name="Kam C."/>
            <person name="Kashfia A."/>
            <person name="Keebler J."/>
            <person name="Kisamo H."/>
            <person name="Kovar C.L."/>
            <person name="Lago L.A."/>
            <person name="Lai C.-Y."/>
            <person name="Laidlaw J."/>
            <person name="Lara F."/>
            <person name="Le T.-K."/>
            <person name="Lee S.L."/>
            <person name="Legall F.H."/>
            <person name="Lemon S.J."/>
            <person name="Lewis L.R."/>
            <person name="Li B."/>
            <person name="Liu Y."/>
            <person name="Liu Y.-S."/>
            <person name="Lopez J."/>
            <person name="Lozado R.J."/>
            <person name="Lu J."/>
            <person name="Madu R.C."/>
            <person name="Maheshwari M."/>
            <person name="Maheshwari R."/>
            <person name="Malloy K."/>
            <person name="Martinez E."/>
            <person name="Mathew T."/>
            <person name="Mercado I.C."/>
            <person name="Mercado C."/>
            <person name="Meyer B."/>
            <person name="Montgomery K."/>
            <person name="Morgan M.B."/>
            <person name="Munidasa M."/>
            <person name="Nazareth L.V."/>
            <person name="Nelson J."/>
            <person name="Ng B.M."/>
            <person name="Nguyen N.B."/>
            <person name="Nguyen P.Q."/>
            <person name="Nguyen T."/>
            <person name="Obregon M."/>
            <person name="Okwuonu G.O."/>
            <person name="Onwere C.G."/>
            <person name="Orozco G."/>
            <person name="Parra A."/>
            <person name="Patel S."/>
            <person name="Patil S."/>
            <person name="Perez A."/>
            <person name="Perez Y."/>
            <person name="Pham C."/>
            <person name="Primus E.L."/>
            <person name="Pu L.-L."/>
            <person name="Puazo M."/>
            <person name="Qin X."/>
            <person name="Quiroz J.B."/>
            <person name="Reese J."/>
            <person name="Richards S."/>
            <person name="Rives C.M."/>
            <person name="Robberts R."/>
            <person name="Ruiz S.J."/>
            <person name="Ruiz M.J."/>
            <person name="Santibanez J."/>
            <person name="Schneider B.W."/>
            <person name="Sisson I."/>
            <person name="Smith M."/>
            <person name="Sodergren E."/>
            <person name="Song X.-Z."/>
            <person name="Song B.B."/>
            <person name="Summersgill H."/>
            <person name="Thelus R."/>
            <person name="Thornton R.D."/>
            <person name="Trejos Z.Y."/>
            <person name="Usmani K."/>
            <person name="Vattathil S."/>
            <person name="Villasana D."/>
            <person name="Walker D.L."/>
            <person name="Wang S."/>
            <person name="Wang K."/>
            <person name="White C.S."/>
            <person name="Williams A.C."/>
            <person name="Williamson J."/>
            <person name="Wilson K."/>
            <person name="Woghiren I.O."/>
            <person name="Woodworth J.R."/>
            <person name="Worley K.C."/>
            <person name="Wright R.A."/>
            <person name="Wu W."/>
            <person name="Young L."/>
            <person name="Zhang L."/>
            <person name="Zhang J."/>
            <person name="Zhu Y."/>
            <person name="Muzny D.M."/>
            <person name="Weinstock G."/>
            <person name="Gibbs R.A."/>
        </authorList>
    </citation>
    <scope>NUCLEOTIDE SEQUENCE [LARGE SCALE GENOMIC DNA]</scope>
    <source>
        <strain evidence="14">LSR1</strain>
    </source>
</reference>
<evidence type="ECO:0000256" key="5">
    <source>
        <dbReference type="ARBA" id="ARBA00011915"/>
    </source>
</evidence>
<keyword evidence="7" id="KW-0101">Branched-chain amino acid catabolism</keyword>
<name>A0A8R2B790_ACYPI</name>
<dbReference type="CDD" id="cd06558">
    <property type="entry name" value="crotonase-like"/>
    <property type="match status" value="1"/>
</dbReference>
<dbReference type="GO" id="GO:0006574">
    <property type="term" value="P:L-valine catabolic process"/>
    <property type="evidence" value="ECO:0007669"/>
    <property type="project" value="TreeGrafter"/>
</dbReference>
<dbReference type="EC" id="3.1.2.4" evidence="5"/>
<dbReference type="InterPro" id="IPR032259">
    <property type="entry name" value="HIBYL-CoA-H"/>
</dbReference>
<comment type="subcellular location">
    <subcellularLocation>
        <location evidence="2">Mitochondrion</location>
    </subcellularLocation>
</comment>
<dbReference type="Pfam" id="PF16113">
    <property type="entry name" value="ECH_2"/>
    <property type="match status" value="1"/>
</dbReference>
<organism evidence="13 14">
    <name type="scientific">Acyrthosiphon pisum</name>
    <name type="common">Pea aphid</name>
    <dbReference type="NCBI Taxonomy" id="7029"/>
    <lineage>
        <taxon>Eukaryota</taxon>
        <taxon>Metazoa</taxon>
        <taxon>Ecdysozoa</taxon>
        <taxon>Arthropoda</taxon>
        <taxon>Hexapoda</taxon>
        <taxon>Insecta</taxon>
        <taxon>Pterygota</taxon>
        <taxon>Neoptera</taxon>
        <taxon>Paraneoptera</taxon>
        <taxon>Hemiptera</taxon>
        <taxon>Sternorrhyncha</taxon>
        <taxon>Aphidomorpha</taxon>
        <taxon>Aphidoidea</taxon>
        <taxon>Aphididae</taxon>
        <taxon>Macrosiphini</taxon>
        <taxon>Acyrthosiphon</taxon>
    </lineage>
</organism>
<comment type="similarity">
    <text evidence="4">Belongs to the enoyl-CoA hydratase/isomerase family.</text>
</comment>
<reference evidence="13" key="2">
    <citation type="submission" date="2022-06" db="UniProtKB">
        <authorList>
            <consortium name="EnsemblMetazoa"/>
        </authorList>
    </citation>
    <scope>IDENTIFICATION</scope>
</reference>
<dbReference type="PANTHER" id="PTHR43176:SF3">
    <property type="entry name" value="3-HYDROXYISOBUTYRYL-COA HYDROLASE, MITOCHONDRIAL"/>
    <property type="match status" value="1"/>
</dbReference>
<evidence type="ECO:0000256" key="8">
    <source>
        <dbReference type="ARBA" id="ARBA00022801"/>
    </source>
</evidence>
<comment type="pathway">
    <text evidence="3">Amino-acid degradation; L-valine degradation.</text>
</comment>
<comment type="function">
    <text evidence="10">Hydrolyzes 3-hydroxyisobutyryl-CoA (HIBYL-CoA), a saline catabolite. Has high activity toward isobutyryl-CoA. Could be an isobutyryl-CoA dehydrogenase that functions in valine catabolism. Also hydrolyzes 3-hydroxypropanoyl-CoA.</text>
</comment>
<dbReference type="NCBIfam" id="NF004127">
    <property type="entry name" value="PRK05617.1"/>
    <property type="match status" value="1"/>
</dbReference>
<accession>A0A8R2B790</accession>